<gene>
    <name evidence="8" type="ORF">CON36_33670</name>
</gene>
<comment type="caution">
    <text evidence="8">The sequence shown here is derived from an EMBL/GenBank/DDBJ whole genome shotgun (WGS) entry which is preliminary data.</text>
</comment>
<dbReference type="GO" id="GO:0009425">
    <property type="term" value="C:bacterial-type flagellum basal body"/>
    <property type="evidence" value="ECO:0007669"/>
    <property type="project" value="InterPro"/>
</dbReference>
<dbReference type="Proteomes" id="UP000219922">
    <property type="component" value="Unassembled WGS sequence"/>
</dbReference>
<evidence type="ECO:0000256" key="3">
    <source>
        <dbReference type="ARBA" id="ARBA00022475"/>
    </source>
</evidence>
<dbReference type="GO" id="GO:0071973">
    <property type="term" value="P:bacterial-type flagellum-dependent cell motility"/>
    <property type="evidence" value="ECO:0007669"/>
    <property type="project" value="InterPro"/>
</dbReference>
<dbReference type="InterPro" id="IPR001543">
    <property type="entry name" value="FliN-like_C"/>
</dbReference>
<keyword evidence="4" id="KW-0145">Chemotaxis</keyword>
<evidence type="ECO:0000256" key="6">
    <source>
        <dbReference type="ARBA" id="ARBA00023136"/>
    </source>
</evidence>
<feature type="domain" description="Flagellar motor switch protein FliN-like C-terminal" evidence="7">
    <location>
        <begin position="35"/>
        <end position="105"/>
    </location>
</feature>
<keyword evidence="6" id="KW-0472">Membrane</keyword>
<comment type="subcellular location">
    <subcellularLocation>
        <location evidence="1">Cell membrane</location>
        <topology evidence="1">Peripheral membrane protein</topology>
        <orientation evidence="1">Cytoplasmic side</orientation>
    </subcellularLocation>
</comment>
<dbReference type="PANTHER" id="PTHR43484:SF1">
    <property type="entry name" value="FLAGELLAR MOTOR SWITCH PROTEIN FLIN"/>
    <property type="match status" value="1"/>
</dbReference>
<dbReference type="GO" id="GO:0005886">
    <property type="term" value="C:plasma membrane"/>
    <property type="evidence" value="ECO:0007669"/>
    <property type="project" value="UniProtKB-SubCell"/>
</dbReference>
<accession>A0A9X6SSS8</accession>
<comment type="similarity">
    <text evidence="2">Belongs to the FliN/MopA/SpaO family.</text>
</comment>
<sequence length="122" mass="13535">MIILERKPEIFSVEFEDFSGSASQKLGNIQNDIAKLADLKLKVIAQLGTSKSNIGEVSKYKVGDYIEVDRMAGHTVNIYVGEEKIAIGEVILMDKNFGLRVTEVISKKGEFLKNISKNGEIE</sequence>
<evidence type="ECO:0000256" key="5">
    <source>
        <dbReference type="ARBA" id="ARBA00022779"/>
    </source>
</evidence>
<organism evidence="8 9">
    <name type="scientific">Bacillus cereus</name>
    <dbReference type="NCBI Taxonomy" id="1396"/>
    <lineage>
        <taxon>Bacteria</taxon>
        <taxon>Bacillati</taxon>
        <taxon>Bacillota</taxon>
        <taxon>Bacilli</taxon>
        <taxon>Bacillales</taxon>
        <taxon>Bacillaceae</taxon>
        <taxon>Bacillus</taxon>
        <taxon>Bacillus cereus group</taxon>
    </lineage>
</organism>
<evidence type="ECO:0000256" key="4">
    <source>
        <dbReference type="ARBA" id="ARBA00022500"/>
    </source>
</evidence>
<evidence type="ECO:0000256" key="1">
    <source>
        <dbReference type="ARBA" id="ARBA00004413"/>
    </source>
</evidence>
<reference evidence="8 9" key="1">
    <citation type="submission" date="2017-09" db="EMBL/GenBank/DDBJ databases">
        <title>Large-scale bioinformatics analysis of Bacillus genomes uncovers conserved roles of natural products in bacterial physiology.</title>
        <authorList>
            <consortium name="Agbiome Team Llc"/>
            <person name="Bleich R.M."/>
            <person name="Grubbs K.J."/>
            <person name="Santa Maria K.C."/>
            <person name="Allen S.E."/>
            <person name="Farag S."/>
            <person name="Shank E.A."/>
            <person name="Bowers A."/>
        </authorList>
    </citation>
    <scope>NUCLEOTIDE SEQUENCE [LARGE SCALE GENOMIC DNA]</scope>
    <source>
        <strain evidence="8 9">AFS092789</strain>
    </source>
</reference>
<dbReference type="PRINTS" id="PR00956">
    <property type="entry name" value="FLGMOTORFLIN"/>
</dbReference>
<keyword evidence="3" id="KW-1003">Cell membrane</keyword>
<proteinExistence type="inferred from homology"/>
<dbReference type="InterPro" id="IPR036429">
    <property type="entry name" value="SpoA-like_sf"/>
</dbReference>
<name>A0A9X6SSS8_BACCE</name>
<evidence type="ECO:0000259" key="7">
    <source>
        <dbReference type="Pfam" id="PF01052"/>
    </source>
</evidence>
<keyword evidence="5" id="KW-0283">Flagellar rotation</keyword>
<dbReference type="Gene3D" id="2.30.330.10">
    <property type="entry name" value="SpoA-like"/>
    <property type="match status" value="1"/>
</dbReference>
<dbReference type="AlphaFoldDB" id="A0A9X6SSS8"/>
<protein>
    <recommendedName>
        <fullName evidence="7">Flagellar motor switch protein FliN-like C-terminal domain-containing protein</fullName>
    </recommendedName>
</protein>
<dbReference type="GO" id="GO:0006935">
    <property type="term" value="P:chemotaxis"/>
    <property type="evidence" value="ECO:0007669"/>
    <property type="project" value="UniProtKB-KW"/>
</dbReference>
<dbReference type="EMBL" id="NVMX01000184">
    <property type="protein sequence ID" value="PDZ94467.1"/>
    <property type="molecule type" value="Genomic_DNA"/>
</dbReference>
<dbReference type="Pfam" id="PF01052">
    <property type="entry name" value="FliMN_C"/>
    <property type="match status" value="1"/>
</dbReference>
<dbReference type="SUPFAM" id="SSF101801">
    <property type="entry name" value="Surface presentation of antigens (SPOA)"/>
    <property type="match status" value="1"/>
</dbReference>
<dbReference type="InterPro" id="IPR051469">
    <property type="entry name" value="FliN/MopA/SpaO"/>
</dbReference>
<evidence type="ECO:0000313" key="8">
    <source>
        <dbReference type="EMBL" id="PDZ94467.1"/>
    </source>
</evidence>
<dbReference type="PANTHER" id="PTHR43484">
    <property type="match status" value="1"/>
</dbReference>
<dbReference type="GO" id="GO:0003774">
    <property type="term" value="F:cytoskeletal motor activity"/>
    <property type="evidence" value="ECO:0007669"/>
    <property type="project" value="InterPro"/>
</dbReference>
<dbReference type="InterPro" id="IPR001172">
    <property type="entry name" value="FliN_T3SS_HrcQb"/>
</dbReference>
<evidence type="ECO:0000313" key="9">
    <source>
        <dbReference type="Proteomes" id="UP000219922"/>
    </source>
</evidence>
<evidence type="ECO:0000256" key="2">
    <source>
        <dbReference type="ARBA" id="ARBA00009226"/>
    </source>
</evidence>